<feature type="compositionally biased region" description="Basic and acidic residues" evidence="5">
    <location>
        <begin position="252"/>
        <end position="262"/>
    </location>
</feature>
<protein>
    <submittedName>
        <fullName evidence="7">Zinc finger CCCH domain-containing protein 18</fullName>
    </submittedName>
</protein>
<feature type="region of interest" description="Disordered" evidence="5">
    <location>
        <begin position="252"/>
        <end position="901"/>
    </location>
</feature>
<feature type="compositionally biased region" description="Polar residues" evidence="5">
    <location>
        <begin position="309"/>
        <end position="323"/>
    </location>
</feature>
<dbReference type="OMA" id="PYRNYRR"/>
<evidence type="ECO:0000256" key="2">
    <source>
        <dbReference type="ARBA" id="ARBA00022771"/>
    </source>
</evidence>
<keyword evidence="3 4" id="KW-0862">Zinc</keyword>
<dbReference type="GO" id="GO:0008270">
    <property type="term" value="F:zinc ion binding"/>
    <property type="evidence" value="ECO:0007669"/>
    <property type="project" value="UniProtKB-KW"/>
</dbReference>
<keyword evidence="2 4" id="KW-0863">Zinc-finger</keyword>
<dbReference type="SUPFAM" id="SSF90229">
    <property type="entry name" value="CCCH zinc finger"/>
    <property type="match status" value="1"/>
</dbReference>
<evidence type="ECO:0000259" key="6">
    <source>
        <dbReference type="PROSITE" id="PS50103"/>
    </source>
</evidence>
<reference evidence="7 8" key="1">
    <citation type="submission" date="2014-11" db="EMBL/GenBank/DDBJ databases">
        <title>Genetic blueprint of the zoonotic pathogen Toxocara canis.</title>
        <authorList>
            <person name="Zhu X.-Q."/>
            <person name="Korhonen P.K."/>
            <person name="Cai H."/>
            <person name="Young N.D."/>
            <person name="Nejsum P."/>
            <person name="von Samson-Himmelstjerna G."/>
            <person name="Boag P.R."/>
            <person name="Tan P."/>
            <person name="Li Q."/>
            <person name="Min J."/>
            <person name="Yang Y."/>
            <person name="Wang X."/>
            <person name="Fang X."/>
            <person name="Hall R.S."/>
            <person name="Hofmann A."/>
            <person name="Sternberg P.W."/>
            <person name="Jex A.R."/>
            <person name="Gasser R.B."/>
        </authorList>
    </citation>
    <scope>NUCLEOTIDE SEQUENCE [LARGE SCALE GENOMIC DNA]</scope>
    <source>
        <strain evidence="7">PN_DK_2014</strain>
    </source>
</reference>
<dbReference type="AlphaFoldDB" id="A0A0B2W3K9"/>
<organism evidence="7 8">
    <name type="scientific">Toxocara canis</name>
    <name type="common">Canine roundworm</name>
    <dbReference type="NCBI Taxonomy" id="6265"/>
    <lineage>
        <taxon>Eukaryota</taxon>
        <taxon>Metazoa</taxon>
        <taxon>Ecdysozoa</taxon>
        <taxon>Nematoda</taxon>
        <taxon>Chromadorea</taxon>
        <taxon>Rhabditida</taxon>
        <taxon>Spirurina</taxon>
        <taxon>Ascaridomorpha</taxon>
        <taxon>Ascaridoidea</taxon>
        <taxon>Toxocaridae</taxon>
        <taxon>Toxocara</taxon>
    </lineage>
</organism>
<evidence type="ECO:0000313" key="8">
    <source>
        <dbReference type="Proteomes" id="UP000031036"/>
    </source>
</evidence>
<feature type="compositionally biased region" description="Acidic residues" evidence="5">
    <location>
        <begin position="74"/>
        <end position="89"/>
    </location>
</feature>
<feature type="compositionally biased region" description="Basic and acidic residues" evidence="5">
    <location>
        <begin position="114"/>
        <end position="123"/>
    </location>
</feature>
<feature type="domain" description="C3H1-type" evidence="6">
    <location>
        <begin position="236"/>
        <end position="258"/>
    </location>
</feature>
<feature type="compositionally biased region" description="Basic and acidic residues" evidence="5">
    <location>
        <begin position="207"/>
        <end position="230"/>
    </location>
</feature>
<dbReference type="STRING" id="6265.A0A0B2W3K9"/>
<gene>
    <name evidence="7" type="primary">Zc3h18</name>
    <name evidence="7" type="ORF">Tcan_06756</name>
</gene>
<comment type="caution">
    <text evidence="7">The sequence shown here is derived from an EMBL/GenBank/DDBJ whole genome shotgun (WGS) entry which is preliminary data.</text>
</comment>
<name>A0A0B2W3K9_TOXCA</name>
<sequence length="927" mass="102994">MVFRGIQMSFDSTKLRGALRLMEGEEVSSGSEVGDELHERYDDPQDERESDLSERSGGDGDADDGLSDGRPDGDAELDYDEENRDDEEQRDQIAHEHRDDVQKYTNEDSTISCEDGRGSRLDDGGSSLNGEDVDSARMRAEELEAPHSHADSKTDGEGAEEGTVKEPEQRGHREPSEEGEIDDLEEGELKSDSDQEEAFPQKALNRSPKEERIRGRDFNRSPDRQWRDEDPQYGGICKYYLRGTCTWGRDCKYTHPREDHGDMMPPAQSSSSELTWTSGGSPRRNRSRDRGRPFRESVHTRVTYMNAGSGATTEGSVQRSGAQESAWERGLRQARELVMKASKKRKEEPDFEKKRLVLVPSDDVERPRTTDDDSDDSHGIRFRERVSRSPPVERSVTARGGALSVSDSGGGRFRADRDTDDGYRRDTISGSNMPPPRRIPSLIDGIKEGRMLEPPKGRVLEPSKDLGPQVLYPNGRPSGGGRRRDVDRERRGNRTRDVSPAERYGVSGRGSRSPRSRSPRSVSLSPRCSRSPLPKRRVPSASRSGSDRSGPVINKRSNIQGPITAGGDQIRDPWDRNRAKRGRSRELASTTLGAVLQKARRTDKQRSMGRKRAASTSRSPLSSISRSSSRGSSASSSRSDSRESRSSSRERRRPASRPSIAASAVPLKSVIDDDGSIRPTDLSSFRIPKKKRAPSPEGQPKRGGIAAKRGKRQANPRERPVSRGGRPYPATIRDEVPLTSRQPAGRRGGIARRDVPNEKVYKKKLSETKEDISSDEGSSSSTTSSSTSDDDTEPAAYRRKGRSVADDDGLPTEGIPLSPDANAEDVSSDDDERSGEDEKSMSQSSSRSASPGLHRKSVSPPLHAPRSHRNSRNDSVERRDAERRFNDIDDDDYVDNEAEKEERRAELLRQLKCVEEAIARKRSRPTA</sequence>
<feature type="compositionally biased region" description="Acidic residues" evidence="5">
    <location>
        <begin position="888"/>
        <end position="899"/>
    </location>
</feature>
<feature type="compositionally biased region" description="Acidic residues" evidence="5">
    <location>
        <begin position="177"/>
        <end position="186"/>
    </location>
</feature>
<feature type="compositionally biased region" description="Basic and acidic residues" evidence="5">
    <location>
        <begin position="326"/>
        <end position="338"/>
    </location>
</feature>
<feature type="compositionally biased region" description="Basic and acidic residues" evidence="5">
    <location>
        <begin position="134"/>
        <end position="176"/>
    </location>
</feature>
<feature type="compositionally biased region" description="Basic and acidic residues" evidence="5">
    <location>
        <begin position="90"/>
        <end position="106"/>
    </location>
</feature>
<feature type="compositionally biased region" description="Acidic residues" evidence="5">
    <location>
        <begin position="822"/>
        <end position="835"/>
    </location>
</feature>
<feature type="compositionally biased region" description="Low complexity" evidence="5">
    <location>
        <begin position="841"/>
        <end position="850"/>
    </location>
</feature>
<dbReference type="OrthoDB" id="10072532at2759"/>
<feature type="compositionally biased region" description="Low complexity" evidence="5">
    <location>
        <begin position="614"/>
        <end position="638"/>
    </location>
</feature>
<feature type="compositionally biased region" description="Basic and acidic residues" evidence="5">
    <location>
        <begin position="871"/>
        <end position="887"/>
    </location>
</feature>
<feature type="compositionally biased region" description="Basic and acidic residues" evidence="5">
    <location>
        <begin position="639"/>
        <end position="649"/>
    </location>
</feature>
<feature type="compositionally biased region" description="Basic and acidic residues" evidence="5">
    <location>
        <begin position="445"/>
        <end position="464"/>
    </location>
</feature>
<feature type="compositionally biased region" description="Basic and acidic residues" evidence="5">
    <location>
        <begin position="363"/>
        <end position="387"/>
    </location>
</feature>
<keyword evidence="1 4" id="KW-0479">Metal-binding</keyword>
<evidence type="ECO:0000256" key="4">
    <source>
        <dbReference type="PROSITE-ProRule" id="PRU00723"/>
    </source>
</evidence>
<evidence type="ECO:0000256" key="5">
    <source>
        <dbReference type="SAM" id="MobiDB-lite"/>
    </source>
</evidence>
<evidence type="ECO:0000256" key="1">
    <source>
        <dbReference type="ARBA" id="ARBA00022723"/>
    </source>
</evidence>
<dbReference type="InterPro" id="IPR036855">
    <property type="entry name" value="Znf_CCCH_sf"/>
</dbReference>
<accession>A0A0B2W3K9</accession>
<feature type="region of interest" description="Disordered" evidence="5">
    <location>
        <begin position="14"/>
        <end position="233"/>
    </location>
</feature>
<dbReference type="Proteomes" id="UP000031036">
    <property type="component" value="Unassembled WGS sequence"/>
</dbReference>
<feature type="zinc finger region" description="C3H1-type" evidence="4">
    <location>
        <begin position="236"/>
        <end position="258"/>
    </location>
</feature>
<feature type="compositionally biased region" description="Basic and acidic residues" evidence="5">
    <location>
        <begin position="413"/>
        <end position="427"/>
    </location>
</feature>
<dbReference type="EMBL" id="JPKZ01000204">
    <property type="protein sequence ID" value="KHN88583.1"/>
    <property type="molecule type" value="Genomic_DNA"/>
</dbReference>
<feature type="compositionally biased region" description="Basic and acidic residues" evidence="5">
    <location>
        <begin position="345"/>
        <end position="355"/>
    </location>
</feature>
<evidence type="ECO:0000256" key="3">
    <source>
        <dbReference type="ARBA" id="ARBA00022833"/>
    </source>
</evidence>
<feature type="compositionally biased region" description="Low complexity" evidence="5">
    <location>
        <begin position="775"/>
        <end position="787"/>
    </location>
</feature>
<dbReference type="Gene3D" id="4.10.1000.10">
    <property type="entry name" value="Zinc finger, CCCH-type"/>
    <property type="match status" value="1"/>
</dbReference>
<feature type="compositionally biased region" description="Polar residues" evidence="5">
    <location>
        <begin position="267"/>
        <end position="277"/>
    </location>
</feature>
<dbReference type="InterPro" id="IPR000571">
    <property type="entry name" value="Znf_CCCH"/>
</dbReference>
<feature type="compositionally biased region" description="Low complexity" evidence="5">
    <location>
        <begin position="519"/>
        <end position="532"/>
    </location>
</feature>
<keyword evidence="8" id="KW-1185">Reference proteome</keyword>
<dbReference type="PROSITE" id="PS50103">
    <property type="entry name" value="ZF_C3H1"/>
    <property type="match status" value="1"/>
</dbReference>
<proteinExistence type="predicted"/>
<feature type="compositionally biased region" description="Basic and acidic residues" evidence="5">
    <location>
        <begin position="482"/>
        <end position="500"/>
    </location>
</feature>
<evidence type="ECO:0000313" key="7">
    <source>
        <dbReference type="EMBL" id="KHN88583.1"/>
    </source>
</evidence>
<feature type="compositionally biased region" description="Basic and acidic residues" evidence="5">
    <location>
        <begin position="288"/>
        <end position="299"/>
    </location>
</feature>
<feature type="compositionally biased region" description="Basic and acidic residues" evidence="5">
    <location>
        <begin position="751"/>
        <end position="772"/>
    </location>
</feature>